<dbReference type="RefSeq" id="WP_396946236.1">
    <property type="nucleotide sequence ID" value="NZ_JBIRXV010000001.1"/>
</dbReference>
<gene>
    <name evidence="1" type="ORF">ACH47G_00105</name>
</gene>
<accession>A0ABW7W7A6</accession>
<keyword evidence="2" id="KW-1185">Reference proteome</keyword>
<evidence type="ECO:0000313" key="2">
    <source>
        <dbReference type="Proteomes" id="UP001611450"/>
    </source>
</evidence>
<sequence>MTDEPLYDPDRMLFEHLDLSDMDVVDAYLNHPTTEKLVNDLGREFRRRPSAEQQRELSEQLSRWEKNHAEVAAALVRFDRDAPERLGLQRLLDGLVELIDAAKLRVLELDD</sequence>
<dbReference type="EMBL" id="JBIRXV010000001">
    <property type="protein sequence ID" value="MFI2318870.1"/>
    <property type="molecule type" value="Genomic_DNA"/>
</dbReference>
<name>A0ABW7W7A6_9NOCA</name>
<organism evidence="1 2">
    <name type="scientific">Nocardia beijingensis</name>
    <dbReference type="NCBI Taxonomy" id="95162"/>
    <lineage>
        <taxon>Bacteria</taxon>
        <taxon>Bacillati</taxon>
        <taxon>Actinomycetota</taxon>
        <taxon>Actinomycetes</taxon>
        <taxon>Mycobacteriales</taxon>
        <taxon>Nocardiaceae</taxon>
        <taxon>Nocardia</taxon>
    </lineage>
</organism>
<proteinExistence type="predicted"/>
<evidence type="ECO:0000313" key="1">
    <source>
        <dbReference type="EMBL" id="MFI2318870.1"/>
    </source>
</evidence>
<comment type="caution">
    <text evidence="1">The sequence shown here is derived from an EMBL/GenBank/DDBJ whole genome shotgun (WGS) entry which is preliminary data.</text>
</comment>
<reference evidence="1 2" key="1">
    <citation type="submission" date="2024-10" db="EMBL/GenBank/DDBJ databases">
        <title>The Natural Products Discovery Center: Release of the First 8490 Sequenced Strains for Exploring Actinobacteria Biosynthetic Diversity.</title>
        <authorList>
            <person name="Kalkreuter E."/>
            <person name="Kautsar S.A."/>
            <person name="Yang D."/>
            <person name="Bader C.D."/>
            <person name="Teijaro C.N."/>
            <person name="Fluegel L."/>
            <person name="Davis C.M."/>
            <person name="Simpson J.R."/>
            <person name="Lauterbach L."/>
            <person name="Steele A.D."/>
            <person name="Gui C."/>
            <person name="Meng S."/>
            <person name="Li G."/>
            <person name="Viehrig K."/>
            <person name="Ye F."/>
            <person name="Su P."/>
            <person name="Kiefer A.F."/>
            <person name="Nichols A."/>
            <person name="Cepeda A.J."/>
            <person name="Yan W."/>
            <person name="Fan B."/>
            <person name="Jiang Y."/>
            <person name="Adhikari A."/>
            <person name="Zheng C.-J."/>
            <person name="Schuster L."/>
            <person name="Cowan T.M."/>
            <person name="Smanski M.J."/>
            <person name="Chevrette M.G."/>
            <person name="De Carvalho L.P.S."/>
            <person name="Shen B."/>
        </authorList>
    </citation>
    <scope>NUCLEOTIDE SEQUENCE [LARGE SCALE GENOMIC DNA]</scope>
    <source>
        <strain evidence="1 2">NPDC019626</strain>
    </source>
</reference>
<dbReference type="Proteomes" id="UP001611450">
    <property type="component" value="Unassembled WGS sequence"/>
</dbReference>
<protein>
    <submittedName>
        <fullName evidence="1">Uncharacterized protein</fullName>
    </submittedName>
</protein>